<comment type="caution">
    <text evidence="1">The sequence shown here is derived from an EMBL/GenBank/DDBJ whole genome shotgun (WGS) entry which is preliminary data.</text>
</comment>
<gene>
    <name evidence="1" type="ORF">IW261DRAFT_1428628</name>
</gene>
<accession>A0AA39N9C6</accession>
<protein>
    <submittedName>
        <fullName evidence="1">Uncharacterized protein</fullName>
    </submittedName>
</protein>
<evidence type="ECO:0000313" key="2">
    <source>
        <dbReference type="Proteomes" id="UP001175227"/>
    </source>
</evidence>
<sequence>MQRQESVILTTDYNLFMGIFVSQSDVSERFSPNIVQRKGIKRAIASWLLEWNSDSEEERHSAVPSTVDTLPSEIPHINRIVPIYSRENGDIVGYVTHGDGTPGSIPSAQATHSETNLYAPVPLVQPRSPGPDDDCPPTSDIEAVNCFIRQKAWERLVDYTGCTTDGNSKPDAVDVDMEALILLEM</sequence>
<keyword evidence="2" id="KW-1185">Reference proteome</keyword>
<name>A0AA39N9C6_9AGAR</name>
<evidence type="ECO:0000313" key="1">
    <source>
        <dbReference type="EMBL" id="KAK0461437.1"/>
    </source>
</evidence>
<dbReference type="Proteomes" id="UP001175227">
    <property type="component" value="Unassembled WGS sequence"/>
</dbReference>
<proteinExistence type="predicted"/>
<dbReference type="AlphaFoldDB" id="A0AA39N9C6"/>
<organism evidence="1 2">
    <name type="scientific">Armillaria novae-zelandiae</name>
    <dbReference type="NCBI Taxonomy" id="153914"/>
    <lineage>
        <taxon>Eukaryota</taxon>
        <taxon>Fungi</taxon>
        <taxon>Dikarya</taxon>
        <taxon>Basidiomycota</taxon>
        <taxon>Agaricomycotina</taxon>
        <taxon>Agaricomycetes</taxon>
        <taxon>Agaricomycetidae</taxon>
        <taxon>Agaricales</taxon>
        <taxon>Marasmiineae</taxon>
        <taxon>Physalacriaceae</taxon>
        <taxon>Armillaria</taxon>
    </lineage>
</organism>
<dbReference type="EMBL" id="JAUEPR010000156">
    <property type="protein sequence ID" value="KAK0461437.1"/>
    <property type="molecule type" value="Genomic_DNA"/>
</dbReference>
<reference evidence="1" key="1">
    <citation type="submission" date="2023-06" db="EMBL/GenBank/DDBJ databases">
        <authorList>
            <consortium name="Lawrence Berkeley National Laboratory"/>
            <person name="Ahrendt S."/>
            <person name="Sahu N."/>
            <person name="Indic B."/>
            <person name="Wong-Bajracharya J."/>
            <person name="Merenyi Z."/>
            <person name="Ke H.-M."/>
            <person name="Monk M."/>
            <person name="Kocsube S."/>
            <person name="Drula E."/>
            <person name="Lipzen A."/>
            <person name="Balint B."/>
            <person name="Henrissat B."/>
            <person name="Andreopoulos B."/>
            <person name="Martin F.M."/>
            <person name="Harder C.B."/>
            <person name="Rigling D."/>
            <person name="Ford K.L."/>
            <person name="Foster G.D."/>
            <person name="Pangilinan J."/>
            <person name="Papanicolaou A."/>
            <person name="Barry K."/>
            <person name="LaButti K."/>
            <person name="Viragh M."/>
            <person name="Koriabine M."/>
            <person name="Yan M."/>
            <person name="Riley R."/>
            <person name="Champramary S."/>
            <person name="Plett K.L."/>
            <person name="Tsai I.J."/>
            <person name="Slot J."/>
            <person name="Sipos G."/>
            <person name="Plett J."/>
            <person name="Nagy L.G."/>
            <person name="Grigoriev I.V."/>
        </authorList>
    </citation>
    <scope>NUCLEOTIDE SEQUENCE</scope>
    <source>
        <strain evidence="1">ICMP 16352</strain>
    </source>
</reference>